<comment type="caution">
    <text evidence="7">The sequence shown here is derived from an EMBL/GenBank/DDBJ whole genome shotgun (WGS) entry which is preliminary data.</text>
</comment>
<accession>A0A0D2GBA4</accession>
<dbReference type="GO" id="GO:0140359">
    <property type="term" value="F:ABC-type transporter activity"/>
    <property type="evidence" value="ECO:0007669"/>
    <property type="project" value="InterPro"/>
</dbReference>
<dbReference type="PROSITE" id="PS51012">
    <property type="entry name" value="ABC_TM2"/>
    <property type="match status" value="1"/>
</dbReference>
<comment type="subcellular location">
    <subcellularLocation>
        <location evidence="5">Cell membrane</location>
        <topology evidence="5">Multi-pass membrane protein</topology>
    </subcellularLocation>
    <subcellularLocation>
        <location evidence="1">Membrane</location>
        <topology evidence="1">Multi-pass membrane protein</topology>
    </subcellularLocation>
</comment>
<feature type="transmembrane region" description="Helical" evidence="5">
    <location>
        <begin position="131"/>
        <end position="154"/>
    </location>
</feature>
<dbReference type="FunCoup" id="A0A0D2GBA4">
    <property type="interactions" value="295"/>
</dbReference>
<keyword evidence="3 5" id="KW-1133">Transmembrane helix</keyword>
<dbReference type="EMBL" id="AZAC01000034">
    <property type="protein sequence ID" value="KIX12157.1"/>
    <property type="molecule type" value="Genomic_DNA"/>
</dbReference>
<evidence type="ECO:0000256" key="5">
    <source>
        <dbReference type="RuleBase" id="RU361157"/>
    </source>
</evidence>
<reference evidence="7 8" key="1">
    <citation type="submission" date="2013-11" db="EMBL/GenBank/DDBJ databases">
        <title>Metagenomic analysis of a methanogenic consortium involved in long chain n-alkane degradation.</title>
        <authorList>
            <person name="Davidova I.A."/>
            <person name="Callaghan A.V."/>
            <person name="Wawrik B."/>
            <person name="Pruitt S."/>
            <person name="Marks C."/>
            <person name="Duncan K.E."/>
            <person name="Suflita J.M."/>
        </authorList>
    </citation>
    <scope>NUCLEOTIDE SEQUENCE [LARGE SCALE GENOMIC DNA]</scope>
    <source>
        <strain evidence="7 8">SPR</strain>
    </source>
</reference>
<dbReference type="PRINTS" id="PR00164">
    <property type="entry name" value="ABC2TRNSPORT"/>
</dbReference>
<dbReference type="Proteomes" id="UP000032233">
    <property type="component" value="Unassembled WGS sequence"/>
</dbReference>
<evidence type="ECO:0000313" key="7">
    <source>
        <dbReference type="EMBL" id="KIX12157.1"/>
    </source>
</evidence>
<dbReference type="OrthoDB" id="9788252at2"/>
<sequence length="244" mass="26793">MNSVYAVFWREMIILSRRLKRMLASYAISPMLFMLAFGWGMGKGISVEGVDYLSYMVPGLFALSSMSQSFSIATDINVARFYWMTFEEFQTSPVSYLSVTLGEALAGMVRGLLAPLVITIVALLAGVKLHFSFLLIMAVLLNSFQFSCGAILAAMKVRSHADQSTLTSFIIVPMSFLCGTFFPLERLPEWAGFLVGLLPLTHASHAIRAAALGQPFPWVSALVMVLYGGVFFLLATKSVRQASI</sequence>
<evidence type="ECO:0000259" key="6">
    <source>
        <dbReference type="PROSITE" id="PS51012"/>
    </source>
</evidence>
<evidence type="ECO:0000256" key="2">
    <source>
        <dbReference type="ARBA" id="ARBA00022692"/>
    </source>
</evidence>
<keyword evidence="8" id="KW-1185">Reference proteome</keyword>
<dbReference type="AlphaFoldDB" id="A0A0D2GBA4"/>
<dbReference type="InterPro" id="IPR000412">
    <property type="entry name" value="ABC_2_transport"/>
</dbReference>
<dbReference type="STRING" id="1429043.X474_20440"/>
<proteinExistence type="inferred from homology"/>
<organism evidence="7 8">
    <name type="scientific">Dethiosulfatarculus sandiegensis</name>
    <dbReference type="NCBI Taxonomy" id="1429043"/>
    <lineage>
        <taxon>Bacteria</taxon>
        <taxon>Pseudomonadati</taxon>
        <taxon>Thermodesulfobacteriota</taxon>
        <taxon>Desulfarculia</taxon>
        <taxon>Desulfarculales</taxon>
        <taxon>Desulfarculaceae</taxon>
        <taxon>Dethiosulfatarculus</taxon>
    </lineage>
</organism>
<keyword evidence="4 5" id="KW-0472">Membrane</keyword>
<keyword evidence="2 5" id="KW-0812">Transmembrane</keyword>
<dbReference type="InterPro" id="IPR047817">
    <property type="entry name" value="ABC2_TM_bact-type"/>
</dbReference>
<evidence type="ECO:0000256" key="1">
    <source>
        <dbReference type="ARBA" id="ARBA00004141"/>
    </source>
</evidence>
<dbReference type="PIRSF" id="PIRSF006648">
    <property type="entry name" value="DrrB"/>
    <property type="match status" value="1"/>
</dbReference>
<protein>
    <recommendedName>
        <fullName evidence="5">Transport permease protein</fullName>
    </recommendedName>
</protein>
<feature type="transmembrane region" description="Helical" evidence="5">
    <location>
        <begin position="166"/>
        <end position="184"/>
    </location>
</feature>
<keyword evidence="5" id="KW-0813">Transport</keyword>
<dbReference type="PANTHER" id="PTHR43332">
    <property type="entry name" value="INNER MEMBRANE TRANSPORT PERMEASE YADH-RELATED"/>
    <property type="match status" value="1"/>
</dbReference>
<evidence type="ECO:0000313" key="8">
    <source>
        <dbReference type="Proteomes" id="UP000032233"/>
    </source>
</evidence>
<dbReference type="GO" id="GO:0043190">
    <property type="term" value="C:ATP-binding cassette (ABC) transporter complex"/>
    <property type="evidence" value="ECO:0007669"/>
    <property type="project" value="InterPro"/>
</dbReference>
<dbReference type="Pfam" id="PF01061">
    <property type="entry name" value="ABC2_membrane"/>
    <property type="match status" value="1"/>
</dbReference>
<feature type="transmembrane region" description="Helical" evidence="5">
    <location>
        <begin position="21"/>
        <end position="40"/>
    </location>
</feature>
<feature type="domain" description="ABC transmembrane type-2" evidence="6">
    <location>
        <begin position="21"/>
        <end position="242"/>
    </location>
</feature>
<evidence type="ECO:0000256" key="4">
    <source>
        <dbReference type="ARBA" id="ARBA00023136"/>
    </source>
</evidence>
<comment type="similarity">
    <text evidence="5">Belongs to the ABC-2 integral membrane protein family.</text>
</comment>
<dbReference type="InterPro" id="IPR052522">
    <property type="entry name" value="ABC-2_transport_permease"/>
</dbReference>
<dbReference type="InterPro" id="IPR013525">
    <property type="entry name" value="ABC2_TM"/>
</dbReference>
<dbReference type="PATRIC" id="fig|1429043.3.peg.4332"/>
<comment type="caution">
    <text evidence="5">Lacks conserved residue(s) required for the propagation of feature annotation.</text>
</comment>
<name>A0A0D2GBA4_9BACT</name>
<keyword evidence="5" id="KW-1003">Cell membrane</keyword>
<dbReference type="PANTHER" id="PTHR43332:SF2">
    <property type="entry name" value="INNER MEMBRANE TRANSPORT PERMEASE YADH"/>
    <property type="match status" value="1"/>
</dbReference>
<evidence type="ECO:0000256" key="3">
    <source>
        <dbReference type="ARBA" id="ARBA00022989"/>
    </source>
</evidence>
<dbReference type="RefSeq" id="WP_044350946.1">
    <property type="nucleotide sequence ID" value="NZ_AZAC01000034.1"/>
</dbReference>
<feature type="transmembrane region" description="Helical" evidence="5">
    <location>
        <begin position="104"/>
        <end position="125"/>
    </location>
</feature>
<feature type="transmembrane region" description="Helical" evidence="5">
    <location>
        <begin position="216"/>
        <end position="235"/>
    </location>
</feature>
<gene>
    <name evidence="7" type="ORF">X474_20440</name>
</gene>
<dbReference type="InParanoid" id="A0A0D2GBA4"/>